<comment type="caution">
    <text evidence="1">The sequence shown here is derived from an EMBL/GenBank/DDBJ whole genome shotgun (WGS) entry which is preliminary data.</text>
</comment>
<protein>
    <submittedName>
        <fullName evidence="1">Uncharacterized protein</fullName>
    </submittedName>
</protein>
<proteinExistence type="predicted"/>
<evidence type="ECO:0000313" key="2">
    <source>
        <dbReference type="Proteomes" id="UP000305401"/>
    </source>
</evidence>
<gene>
    <name evidence="1" type="ORF">E5990_07440</name>
</gene>
<accession>A0AC61S4P5</accession>
<dbReference type="Proteomes" id="UP000305401">
    <property type="component" value="Unassembled WGS sequence"/>
</dbReference>
<sequence>MRHKIAITTVLFLISHFFVSANGFSPEVRAIWLTTNLGLDWPVKETDPGKQKKALCQMLDKLNDANFNLVFFQVQANGDVLWDSKYEPPMADVTGNGAGKLKYDICSFMIKECHKRNMECHAWIVPFRLGTAKQAARYKGNSIKHPYANTTCRTVDHNGIRYFDPSDTASHAFLIKLYRELVRKYAFDGIQLDYTRYPGKGFNDTKAYATRKQTSMSLNQWRRNNINTFVTSLYSMIAEERPGMIVGSAPIGSYKPIEPWKNATAYETFQQDPGQWIADGCHDMIVPQMYWGERNGFSAHIKAWAEVAGRNCTLVVGLAPYKMETERSWTPDSIASQIAKARTIPGVSGVCFFRAEHVLGNSHKSQQLYKTLRYNLFRQPAKLPWDTFE</sequence>
<name>A0AC61S4P5_9BACT</name>
<keyword evidence="2" id="KW-1185">Reference proteome</keyword>
<organism evidence="1 2">
    <name type="scientific">Muribaculum caecicola</name>
    <dbReference type="NCBI Taxonomy" id="3038144"/>
    <lineage>
        <taxon>Bacteria</taxon>
        <taxon>Pseudomonadati</taxon>
        <taxon>Bacteroidota</taxon>
        <taxon>Bacteroidia</taxon>
        <taxon>Bacteroidales</taxon>
        <taxon>Muribaculaceae</taxon>
        <taxon>Muribaculum</taxon>
    </lineage>
</organism>
<dbReference type="EMBL" id="SSTG01000089">
    <property type="protein sequence ID" value="THG48267.1"/>
    <property type="molecule type" value="Genomic_DNA"/>
</dbReference>
<reference evidence="1" key="1">
    <citation type="submission" date="2019-04" db="EMBL/GenBank/DDBJ databases">
        <title>Microbes associate with the intestines of laboratory mice.</title>
        <authorList>
            <person name="Navarre W."/>
            <person name="Wong E."/>
            <person name="Huang K.C."/>
            <person name="Tropini C."/>
            <person name="Ng K."/>
            <person name="Yu B."/>
        </authorList>
    </citation>
    <scope>NUCLEOTIDE SEQUENCE</scope>
    <source>
        <strain evidence="1">NM86_A22</strain>
    </source>
</reference>
<evidence type="ECO:0000313" key="1">
    <source>
        <dbReference type="EMBL" id="THG48267.1"/>
    </source>
</evidence>